<dbReference type="STRING" id="1150600.ADIARSV_0059"/>
<dbReference type="InterPro" id="IPR006860">
    <property type="entry name" value="FecR"/>
</dbReference>
<evidence type="ECO:0000313" key="5">
    <source>
        <dbReference type="Proteomes" id="UP000014174"/>
    </source>
</evidence>
<feature type="domain" description="FecR protein" evidence="2">
    <location>
        <begin position="211"/>
        <end position="300"/>
    </location>
</feature>
<dbReference type="PATRIC" id="fig|1150600.3.peg.58"/>
<dbReference type="InterPro" id="IPR032508">
    <property type="entry name" value="FecR_C"/>
</dbReference>
<reference evidence="4 5" key="1">
    <citation type="journal article" date="2013" name="Genome Announc.">
        <title>Draft Genome Sequence of Arcticibacter svalbardensis Strain MN12-7T, a Member of the Family Sphingobacteriaceae Isolated from an Arctic Soil Sample.</title>
        <authorList>
            <person name="Shivaji S."/>
            <person name="Ara S."/>
            <person name="Prasad S."/>
            <person name="Manasa B.P."/>
            <person name="Begum Z."/>
            <person name="Singh A."/>
            <person name="Kumar Pinnaka A."/>
        </authorList>
    </citation>
    <scope>NUCLEOTIDE SEQUENCE [LARGE SCALE GENOMIC DNA]</scope>
    <source>
        <strain evidence="4 5">MN12-7</strain>
    </source>
</reference>
<keyword evidence="5" id="KW-1185">Reference proteome</keyword>
<proteinExistence type="predicted"/>
<evidence type="ECO:0000259" key="2">
    <source>
        <dbReference type="Pfam" id="PF04773"/>
    </source>
</evidence>
<dbReference type="Proteomes" id="UP000014174">
    <property type="component" value="Unassembled WGS sequence"/>
</dbReference>
<protein>
    <submittedName>
        <fullName evidence="4">Putative anti-sigma factor</fullName>
    </submittedName>
</protein>
<organism evidence="4 5">
    <name type="scientific">Arcticibacter svalbardensis MN12-7</name>
    <dbReference type="NCBI Taxonomy" id="1150600"/>
    <lineage>
        <taxon>Bacteria</taxon>
        <taxon>Pseudomonadati</taxon>
        <taxon>Bacteroidota</taxon>
        <taxon>Sphingobacteriia</taxon>
        <taxon>Sphingobacteriales</taxon>
        <taxon>Sphingobacteriaceae</taxon>
        <taxon>Arcticibacter</taxon>
    </lineage>
</organism>
<dbReference type="PANTHER" id="PTHR30273:SF2">
    <property type="entry name" value="PROTEIN FECR"/>
    <property type="match status" value="1"/>
</dbReference>
<accession>R9GYG5</accession>
<sequence>MVRNQIYILLFDFYLRHNHSLRVLTVSKNIIVLLTMEKEDIQALLKKYAEGKCNEAEKAWLETWYIQDDQDYSGELTEEEIGIDLNEVFCSLPKHTVEKRRIWPYISAAIFILIGIGTLFVFINSPKKLPLALQLREERFKNDVQPINRQAILTLSNGSELILDSTHTGFLANQAGTKIYKNNAGELFYERAKNSENAKVIYNMLTVPKGGGIYRLILSDGSKVSLNAGSSLTYPVEFQGKLRKVKLQGEAYFIITHIRDQKYVIQTARGEIEDLGTEFNVMDYENEAAMKVTLIKGSVKIRTSKNSRIVIQGQQAEIMDSGQPINVSSSANSGSSNLAWKNGEFQFDDEELSHILRQLERWYDIKVDYVNVPDIHFKGQISRKYTLSHVLGLLEKTGDVKFTINGKNVSVTDK</sequence>
<dbReference type="Pfam" id="PF16344">
    <property type="entry name" value="FecR_C"/>
    <property type="match status" value="1"/>
</dbReference>
<keyword evidence="1" id="KW-1133">Transmembrane helix</keyword>
<comment type="caution">
    <text evidence="4">The sequence shown here is derived from an EMBL/GenBank/DDBJ whole genome shotgun (WGS) entry which is preliminary data.</text>
</comment>
<feature type="transmembrane region" description="Helical" evidence="1">
    <location>
        <begin position="102"/>
        <end position="123"/>
    </location>
</feature>
<dbReference type="PANTHER" id="PTHR30273">
    <property type="entry name" value="PERIPLASMIC SIGNAL SENSOR AND SIGMA FACTOR ACTIVATOR FECR-RELATED"/>
    <property type="match status" value="1"/>
</dbReference>
<feature type="domain" description="Protein FecR C-terminal" evidence="3">
    <location>
        <begin position="345"/>
        <end position="410"/>
    </location>
</feature>
<gene>
    <name evidence="4" type="ORF">ADIARSV_0059</name>
</gene>
<dbReference type="Gene3D" id="3.55.50.30">
    <property type="match status" value="1"/>
</dbReference>
<dbReference type="EMBL" id="AQPN01000001">
    <property type="protein sequence ID" value="EOR96796.1"/>
    <property type="molecule type" value="Genomic_DNA"/>
</dbReference>
<evidence type="ECO:0000259" key="3">
    <source>
        <dbReference type="Pfam" id="PF16344"/>
    </source>
</evidence>
<dbReference type="Gene3D" id="2.60.120.1440">
    <property type="match status" value="1"/>
</dbReference>
<dbReference type="Pfam" id="PF04773">
    <property type="entry name" value="FecR"/>
    <property type="match status" value="1"/>
</dbReference>
<keyword evidence="1" id="KW-0812">Transmembrane</keyword>
<dbReference type="InterPro" id="IPR012373">
    <property type="entry name" value="Ferrdict_sens_TM"/>
</dbReference>
<dbReference type="AlphaFoldDB" id="R9GYG5"/>
<evidence type="ECO:0000256" key="1">
    <source>
        <dbReference type="SAM" id="Phobius"/>
    </source>
</evidence>
<dbReference type="GO" id="GO:0016989">
    <property type="term" value="F:sigma factor antagonist activity"/>
    <property type="evidence" value="ECO:0007669"/>
    <property type="project" value="TreeGrafter"/>
</dbReference>
<keyword evidence="1" id="KW-0472">Membrane</keyword>
<dbReference type="eggNOG" id="COG3712">
    <property type="taxonomic scope" value="Bacteria"/>
</dbReference>
<evidence type="ECO:0000313" key="4">
    <source>
        <dbReference type="EMBL" id="EOR96796.1"/>
    </source>
</evidence>
<name>R9GYG5_9SPHI</name>